<dbReference type="PANTHER" id="PTHR13234">
    <property type="entry name" value="GAMMA-INTERFERON INDUCIBLE LYSOSOMAL THIOL REDUCTASE GILT"/>
    <property type="match status" value="1"/>
</dbReference>
<evidence type="ECO:0000313" key="8">
    <source>
        <dbReference type="EMBL" id="AEO34066.1"/>
    </source>
</evidence>
<evidence type="ECO:0000256" key="4">
    <source>
        <dbReference type="ARBA" id="ARBA00022729"/>
    </source>
</evidence>
<feature type="region of interest" description="Disordered" evidence="6">
    <location>
        <begin position="345"/>
        <end position="380"/>
    </location>
</feature>
<keyword evidence="5" id="KW-0325">Glycoprotein</keyword>
<keyword evidence="4" id="KW-0732">Signal</keyword>
<comment type="subcellular location">
    <subcellularLocation>
        <location evidence="1">Secreted</location>
    </subcellularLocation>
</comment>
<feature type="region of interest" description="Disordered" evidence="6">
    <location>
        <begin position="66"/>
        <end position="166"/>
    </location>
</feature>
<dbReference type="InterPro" id="IPR004911">
    <property type="entry name" value="Interferon-induced_GILT"/>
</dbReference>
<evidence type="ECO:0000256" key="1">
    <source>
        <dbReference type="ARBA" id="ARBA00004613"/>
    </source>
</evidence>
<keyword evidence="3" id="KW-0964">Secreted</keyword>
<keyword evidence="7" id="KW-0812">Transmembrane</keyword>
<evidence type="ECO:0000256" key="6">
    <source>
        <dbReference type="SAM" id="MobiDB-lite"/>
    </source>
</evidence>
<feature type="compositionally biased region" description="Basic and acidic residues" evidence="6">
    <location>
        <begin position="141"/>
        <end position="166"/>
    </location>
</feature>
<dbReference type="GO" id="GO:0005576">
    <property type="term" value="C:extracellular region"/>
    <property type="evidence" value="ECO:0007669"/>
    <property type="project" value="UniProtKB-SubCell"/>
</dbReference>
<evidence type="ECO:0000256" key="7">
    <source>
        <dbReference type="SAM" id="Phobius"/>
    </source>
</evidence>
<keyword evidence="7" id="KW-1133">Transmembrane helix</keyword>
<keyword evidence="7" id="KW-0472">Membrane</keyword>
<feature type="transmembrane region" description="Helical" evidence="7">
    <location>
        <begin position="20"/>
        <end position="42"/>
    </location>
</feature>
<organism evidence="8">
    <name type="scientific">Amblyomma maculatum</name>
    <name type="common">Gulf Coast tick</name>
    <dbReference type="NCBI Taxonomy" id="34609"/>
    <lineage>
        <taxon>Eukaryota</taxon>
        <taxon>Metazoa</taxon>
        <taxon>Ecdysozoa</taxon>
        <taxon>Arthropoda</taxon>
        <taxon>Chelicerata</taxon>
        <taxon>Arachnida</taxon>
        <taxon>Acari</taxon>
        <taxon>Parasitiformes</taxon>
        <taxon>Ixodida</taxon>
        <taxon>Ixodoidea</taxon>
        <taxon>Ixodidae</taxon>
        <taxon>Amblyomminae</taxon>
        <taxon>Amblyomma</taxon>
    </lineage>
</organism>
<dbReference type="EMBL" id="JO842449">
    <property type="protein sequence ID" value="AEO34066.1"/>
    <property type="molecule type" value="mRNA"/>
</dbReference>
<proteinExistence type="evidence at transcript level"/>
<evidence type="ECO:0008006" key="9">
    <source>
        <dbReference type="Google" id="ProtNLM"/>
    </source>
</evidence>
<dbReference type="PANTHER" id="PTHR13234:SF8">
    <property type="entry name" value="GAMMA-INTERFERON-INDUCIBLE LYSOSOMAL THIOL REDUCTASE"/>
    <property type="match status" value="1"/>
</dbReference>
<feature type="compositionally biased region" description="Basic and acidic residues" evidence="6">
    <location>
        <begin position="364"/>
        <end position="380"/>
    </location>
</feature>
<evidence type="ECO:0000256" key="3">
    <source>
        <dbReference type="ARBA" id="ARBA00022525"/>
    </source>
</evidence>
<reference evidence="8" key="1">
    <citation type="journal article" date="2011" name="PLoS ONE">
        <title>A deep insight into the sialotranscriptome of the gulf coast tick, Amblyomma maculatum.</title>
        <authorList>
            <person name="Karim S."/>
            <person name="Singh P."/>
            <person name="Ribeiro J.M."/>
        </authorList>
    </citation>
    <scope>NUCLEOTIDE SEQUENCE</scope>
    <source>
        <tissue evidence="8">Salivary gland</tissue>
    </source>
</reference>
<sequence>MGAAAETEQRKKKRPFGPFVVKYVCLAVCLVVLVILAFAMAYPLGYLYAKPAVMDNATENADVECNKTGDLASDGLKSTPPQTTPSLTTRTPTDTTQSTVAPTKVITTTPATKATSSKSATSTGGNGLRRPKHVNGPSSTNDRKPSDEEQELLEHHESSSSKEDVSGKKITLQLVYDCYCPRSRQFIVSQLLPVYEKLRDHLNLTLIPSSGVRNETAGNKSSADVECKASSKECHSSMLETCVMTRTNETLTAVKVIACMSSSVDPLGVGRTCVEEYGVEWDMVQLCVTERGKLYMLELSQKVWRITGGVGRMPLLSLQGKTTHVVEVEAETNLLELVCDHMHHGHEACPRSRNGTAISTPGDGPRKETVKKDDATIGRP</sequence>
<dbReference type="GO" id="GO:0016671">
    <property type="term" value="F:oxidoreductase activity, acting on a sulfur group of donors, disulfide as acceptor"/>
    <property type="evidence" value="ECO:0007669"/>
    <property type="project" value="InterPro"/>
</dbReference>
<comment type="similarity">
    <text evidence="2">Belongs to the GILT family.</text>
</comment>
<evidence type="ECO:0000256" key="2">
    <source>
        <dbReference type="ARBA" id="ARBA00005679"/>
    </source>
</evidence>
<evidence type="ECO:0000256" key="5">
    <source>
        <dbReference type="ARBA" id="ARBA00023180"/>
    </source>
</evidence>
<feature type="compositionally biased region" description="Low complexity" evidence="6">
    <location>
        <begin position="78"/>
        <end position="123"/>
    </location>
</feature>
<dbReference type="Pfam" id="PF03227">
    <property type="entry name" value="GILT"/>
    <property type="match status" value="1"/>
</dbReference>
<accession>G3MKP8</accession>
<dbReference type="AlphaFoldDB" id="G3MKP8"/>
<protein>
    <recommendedName>
        <fullName evidence="9">Gamma-interferon inducible lysosomal thiol reductase</fullName>
    </recommendedName>
</protein>
<name>G3MKP8_AMBMU</name>